<sequence>MSNLTLLFEQILNTEQEFQKKSNELKKLSCSLQSGQKDLKQIKDRMTSLIGENIIRNNQLGFELGELMGSNNQCKILIEQKKVLEAGDYLLKAEIDLKKTELITLNRNFITRSKQFSSLIQEEGMYTKHNSKRTEVERLEIENTVKKRRAILDEIKDREIYMIHLGDQILTLEGQNLILTRQVELSYNNTQKLENLILELEKEREEVDKNHLQYEFKEIQQKLEQVHRENTEKERELHHVKNEIECLKSIKHQEELHNCHVYHKRQLIQQNKGLRGDKISKDFPIHFYNPYRSNSESIQNCNELPVRGEGWENQQITIKDDEQVDWSGLSDFEELD</sequence>
<name>A0AAV7JIZ0_9METZ</name>
<comment type="caution">
    <text evidence="2">The sequence shown here is derived from an EMBL/GenBank/DDBJ whole genome shotgun (WGS) entry which is preliminary data.</text>
</comment>
<gene>
    <name evidence="2" type="ORF">LOD99_7909</name>
</gene>
<reference evidence="2 3" key="1">
    <citation type="journal article" date="2023" name="BMC Biol.">
        <title>The compact genome of the sponge Oopsacas minuta (Hexactinellida) is lacking key metazoan core genes.</title>
        <authorList>
            <person name="Santini S."/>
            <person name="Schenkelaars Q."/>
            <person name="Jourda C."/>
            <person name="Duchesne M."/>
            <person name="Belahbib H."/>
            <person name="Rocher C."/>
            <person name="Selva M."/>
            <person name="Riesgo A."/>
            <person name="Vervoort M."/>
            <person name="Leys S.P."/>
            <person name="Kodjabachian L."/>
            <person name="Le Bivic A."/>
            <person name="Borchiellini C."/>
            <person name="Claverie J.M."/>
            <person name="Renard E."/>
        </authorList>
    </citation>
    <scope>NUCLEOTIDE SEQUENCE [LARGE SCALE GENOMIC DNA]</scope>
    <source>
        <strain evidence="2">SPO-2</strain>
    </source>
</reference>
<dbReference type="AlphaFoldDB" id="A0AAV7JIZ0"/>
<organism evidence="2 3">
    <name type="scientific">Oopsacas minuta</name>
    <dbReference type="NCBI Taxonomy" id="111878"/>
    <lineage>
        <taxon>Eukaryota</taxon>
        <taxon>Metazoa</taxon>
        <taxon>Porifera</taxon>
        <taxon>Hexactinellida</taxon>
        <taxon>Hexasterophora</taxon>
        <taxon>Lyssacinosida</taxon>
        <taxon>Leucopsacidae</taxon>
        <taxon>Oopsacas</taxon>
    </lineage>
</organism>
<proteinExistence type="predicted"/>
<protein>
    <submittedName>
        <fullName evidence="2">Uncharacterized protein</fullName>
    </submittedName>
</protein>
<keyword evidence="3" id="KW-1185">Reference proteome</keyword>
<evidence type="ECO:0000313" key="3">
    <source>
        <dbReference type="Proteomes" id="UP001165289"/>
    </source>
</evidence>
<keyword evidence="1" id="KW-0175">Coiled coil</keyword>
<evidence type="ECO:0000256" key="1">
    <source>
        <dbReference type="SAM" id="Coils"/>
    </source>
</evidence>
<accession>A0AAV7JIZ0</accession>
<feature type="coiled-coil region" evidence="1">
    <location>
        <begin position="183"/>
        <end position="250"/>
    </location>
</feature>
<evidence type="ECO:0000313" key="2">
    <source>
        <dbReference type="EMBL" id="KAI6648682.1"/>
    </source>
</evidence>
<dbReference type="Proteomes" id="UP001165289">
    <property type="component" value="Unassembled WGS sequence"/>
</dbReference>
<dbReference type="EMBL" id="JAKMXF010000327">
    <property type="protein sequence ID" value="KAI6648682.1"/>
    <property type="molecule type" value="Genomic_DNA"/>
</dbReference>